<gene>
    <name evidence="11" type="primary">LOC105749379</name>
</gene>
<dbReference type="Gene3D" id="1.20.1260.10">
    <property type="match status" value="1"/>
</dbReference>
<evidence type="ECO:0000256" key="2">
    <source>
        <dbReference type="ARBA" id="ARBA00022434"/>
    </source>
</evidence>
<dbReference type="InterPro" id="IPR009078">
    <property type="entry name" value="Ferritin-like_SF"/>
</dbReference>
<dbReference type="PROSITE" id="PS50905">
    <property type="entry name" value="FERRITIN_LIKE"/>
    <property type="match status" value="1"/>
</dbReference>
<dbReference type="RefSeq" id="XP_031803146.1">
    <property type="nucleotide sequence ID" value="XM_031947286.1"/>
</dbReference>
<dbReference type="GO" id="GO:0004322">
    <property type="term" value="F:ferroxidase activity"/>
    <property type="evidence" value="ECO:0007669"/>
    <property type="project" value="UniProtKB-EC"/>
</dbReference>
<feature type="binding site" evidence="8">
    <location>
        <position position="104"/>
    </location>
    <ligand>
        <name>Fe cation</name>
        <dbReference type="ChEBI" id="CHEBI:24875"/>
        <label>1</label>
    </ligand>
</feature>
<evidence type="ECO:0000256" key="8">
    <source>
        <dbReference type="PIRSR" id="PIRSR601519-1"/>
    </source>
</evidence>
<proteinExistence type="inferred from homology"/>
<dbReference type="SUPFAM" id="SSF47240">
    <property type="entry name" value="Ferritin-like"/>
    <property type="match status" value="1"/>
</dbReference>
<dbReference type="CDD" id="cd01056">
    <property type="entry name" value="Euk_Ferritin"/>
    <property type="match status" value="1"/>
</dbReference>
<dbReference type="OrthoDB" id="186462at2759"/>
<dbReference type="InterPro" id="IPR012347">
    <property type="entry name" value="Ferritin-like"/>
</dbReference>
<dbReference type="PANTHER" id="PTHR11431">
    <property type="entry name" value="FERRITIN"/>
    <property type="match status" value="1"/>
</dbReference>
<keyword evidence="5 8" id="KW-0408">Iron</keyword>
<dbReference type="InParanoid" id="A0A7N4NS04"/>
<keyword evidence="3 8" id="KW-0479">Metal-binding</keyword>
<dbReference type="GeneID" id="105749379"/>
<comment type="similarity">
    <text evidence="1 9">Belongs to the ferritin family.</text>
</comment>
<dbReference type="GeneTree" id="ENSGT00940000169034"/>
<organism evidence="11 12">
    <name type="scientific">Sarcophilus harrisii</name>
    <name type="common">Tasmanian devil</name>
    <name type="synonym">Sarcophilus laniarius</name>
    <dbReference type="NCBI Taxonomy" id="9305"/>
    <lineage>
        <taxon>Eukaryota</taxon>
        <taxon>Metazoa</taxon>
        <taxon>Chordata</taxon>
        <taxon>Craniata</taxon>
        <taxon>Vertebrata</taxon>
        <taxon>Euteleostomi</taxon>
        <taxon>Mammalia</taxon>
        <taxon>Metatheria</taxon>
        <taxon>Dasyuromorphia</taxon>
        <taxon>Dasyuridae</taxon>
        <taxon>Sarcophilus</taxon>
    </lineage>
</organism>
<evidence type="ECO:0000256" key="9">
    <source>
        <dbReference type="RuleBase" id="RU361145"/>
    </source>
</evidence>
<comment type="function">
    <text evidence="9">Stores iron in a soluble, non-toxic, readily available form. Important for iron homeostasis. Iron is taken up in the ferrous form and deposited as ferric hydroxides after oxidation.</text>
</comment>
<dbReference type="GO" id="GO:0008198">
    <property type="term" value="F:ferrous iron binding"/>
    <property type="evidence" value="ECO:0007669"/>
    <property type="project" value="TreeGrafter"/>
</dbReference>
<evidence type="ECO:0000256" key="6">
    <source>
        <dbReference type="ARBA" id="ARBA00025111"/>
    </source>
</evidence>
<evidence type="ECO:0000313" key="11">
    <source>
        <dbReference type="Ensembl" id="ENSSHAP00000027136.1"/>
    </source>
</evidence>
<evidence type="ECO:0000256" key="3">
    <source>
        <dbReference type="ARBA" id="ARBA00022723"/>
    </source>
</evidence>
<evidence type="ECO:0000259" key="10">
    <source>
        <dbReference type="PROSITE" id="PS50905"/>
    </source>
</evidence>
<dbReference type="InterPro" id="IPR001519">
    <property type="entry name" value="Ferritin"/>
</dbReference>
<dbReference type="InterPro" id="IPR008331">
    <property type="entry name" value="Ferritin_DPS_dom"/>
</dbReference>
<evidence type="ECO:0000256" key="1">
    <source>
        <dbReference type="ARBA" id="ARBA00007513"/>
    </source>
</evidence>
<dbReference type="InterPro" id="IPR009040">
    <property type="entry name" value="Ferritin-like_diiron"/>
</dbReference>
<name>A0A7N4NS04_SARHA</name>
<comment type="catalytic activity">
    <reaction evidence="7">
        <text>4 Fe(2+) + O2 + 4 H(+) = 4 Fe(3+) + 2 H2O</text>
        <dbReference type="Rhea" id="RHEA:11148"/>
        <dbReference type="ChEBI" id="CHEBI:15377"/>
        <dbReference type="ChEBI" id="CHEBI:15378"/>
        <dbReference type="ChEBI" id="CHEBI:15379"/>
        <dbReference type="ChEBI" id="CHEBI:29033"/>
        <dbReference type="ChEBI" id="CHEBI:29034"/>
        <dbReference type="EC" id="1.16.3.1"/>
    </reaction>
</comment>
<feature type="binding site" evidence="8">
    <location>
        <position position="137"/>
    </location>
    <ligand>
        <name>Fe cation</name>
        <dbReference type="ChEBI" id="CHEBI:24875"/>
        <label>1</label>
    </ligand>
</feature>
<dbReference type="GO" id="GO:0006826">
    <property type="term" value="P:iron ion transport"/>
    <property type="evidence" value="ECO:0007669"/>
    <property type="project" value="InterPro"/>
</dbReference>
<dbReference type="KEGG" id="shr:105749379"/>
<keyword evidence="4" id="KW-0560">Oxidoreductase</keyword>
<dbReference type="Ensembl" id="ENSSHAT00000046744.1">
    <property type="protein sequence ID" value="ENSSHAP00000027136.1"/>
    <property type="gene ID" value="ENSSHAG00000027072.1"/>
</dbReference>
<protein>
    <recommendedName>
        <fullName evidence="9">Ferritin</fullName>
    </recommendedName>
</protein>
<comment type="function">
    <text evidence="6">Stores iron in a soluble, non-toxic, readily available form. Important for iron homeostasis. Has ferroxidase activity. Iron is taken up in the ferrous form and deposited as ferric hydroxides after oxidation.</text>
</comment>
<feature type="binding site" evidence="8">
    <location>
        <position position="24"/>
    </location>
    <ligand>
        <name>Fe cation</name>
        <dbReference type="ChEBI" id="CHEBI:24875"/>
        <label>1</label>
    </ligand>
</feature>
<sequence>MAASMPQSLHPEIEILLNKIINMELRASYVYFSVTYCFSHEDTTLKHFINFSRDISEKKKQHAETFLQFLIKRGGCPVLENIIKPEMSNWLDGLHALQEGLAMEKTINENLLQLYDKAKHKDPHLSNFLDSEFLEEQVKIIRLFGEHITKLKRLGLADKC</sequence>
<accession>A0A7N4NS04</accession>
<keyword evidence="2 9" id="KW-0409">Iron storage</keyword>
<dbReference type="GO" id="GO:0006879">
    <property type="term" value="P:intracellular iron ion homeostasis"/>
    <property type="evidence" value="ECO:0007669"/>
    <property type="project" value="UniProtKB-KW"/>
</dbReference>
<reference evidence="11" key="3">
    <citation type="submission" date="2025-09" db="UniProtKB">
        <authorList>
            <consortium name="Ensembl"/>
        </authorList>
    </citation>
    <scope>IDENTIFICATION</scope>
</reference>
<keyword evidence="12" id="KW-1185">Reference proteome</keyword>
<evidence type="ECO:0000256" key="5">
    <source>
        <dbReference type="ARBA" id="ARBA00023004"/>
    </source>
</evidence>
<dbReference type="Proteomes" id="UP000007648">
    <property type="component" value="Unassembled WGS sequence"/>
</dbReference>
<reference evidence="11" key="2">
    <citation type="submission" date="2025-08" db="UniProtKB">
        <authorList>
            <consortium name="Ensembl"/>
        </authorList>
    </citation>
    <scope>IDENTIFICATION</scope>
</reference>
<reference evidence="11 12" key="1">
    <citation type="journal article" date="2011" name="Proc. Natl. Acad. Sci. U.S.A.">
        <title>Genetic diversity and population structure of the endangered marsupial Sarcophilus harrisii (Tasmanian devil).</title>
        <authorList>
            <person name="Miller W."/>
            <person name="Hayes V.M."/>
            <person name="Ratan A."/>
            <person name="Petersen D.C."/>
            <person name="Wittekindt N.E."/>
            <person name="Miller J."/>
            <person name="Walenz B."/>
            <person name="Knight J."/>
            <person name="Qi J."/>
            <person name="Zhao F."/>
            <person name="Wang Q."/>
            <person name="Bedoya-Reina O.C."/>
            <person name="Katiyar N."/>
            <person name="Tomsho L.P."/>
            <person name="Kasson L.M."/>
            <person name="Hardie R.A."/>
            <person name="Woodbridge P."/>
            <person name="Tindall E.A."/>
            <person name="Bertelsen M.F."/>
            <person name="Dixon D."/>
            <person name="Pyecroft S."/>
            <person name="Helgen K.M."/>
            <person name="Lesk A.M."/>
            <person name="Pringle T.H."/>
            <person name="Patterson N."/>
            <person name="Zhang Y."/>
            <person name="Kreiss A."/>
            <person name="Woods G.M."/>
            <person name="Jones M.E."/>
            <person name="Schuster S.C."/>
        </authorList>
    </citation>
    <scope>NUCLEOTIDE SEQUENCE [LARGE SCALE GENOMIC DNA]</scope>
</reference>
<dbReference type="AlphaFoldDB" id="A0A7N4NS04"/>
<feature type="binding site" evidence="8">
    <location>
        <position position="62"/>
    </location>
    <ligand>
        <name>Fe cation</name>
        <dbReference type="ChEBI" id="CHEBI:24875"/>
        <label>1</label>
    </ligand>
</feature>
<evidence type="ECO:0000313" key="12">
    <source>
        <dbReference type="Proteomes" id="UP000007648"/>
    </source>
</evidence>
<feature type="domain" description="Ferritin-like diiron" evidence="10">
    <location>
        <begin position="7"/>
        <end position="155"/>
    </location>
</feature>
<evidence type="ECO:0000256" key="7">
    <source>
        <dbReference type="ARBA" id="ARBA00047990"/>
    </source>
</evidence>
<dbReference type="GO" id="GO:0005737">
    <property type="term" value="C:cytoplasm"/>
    <property type="evidence" value="ECO:0007669"/>
    <property type="project" value="TreeGrafter"/>
</dbReference>
<dbReference type="GO" id="GO:0008199">
    <property type="term" value="F:ferric iron binding"/>
    <property type="evidence" value="ECO:0007669"/>
    <property type="project" value="InterPro"/>
</dbReference>
<evidence type="ECO:0000256" key="4">
    <source>
        <dbReference type="ARBA" id="ARBA00023002"/>
    </source>
</evidence>
<dbReference type="PANTHER" id="PTHR11431:SF54">
    <property type="entry name" value="FERRITIN"/>
    <property type="match status" value="1"/>
</dbReference>
<dbReference type="Pfam" id="PF00210">
    <property type="entry name" value="Ferritin"/>
    <property type="match status" value="1"/>
</dbReference>